<dbReference type="InterPro" id="IPR002053">
    <property type="entry name" value="Glyco_hydro_25"/>
</dbReference>
<dbReference type="AlphaFoldDB" id="A0A387APU6"/>
<feature type="region of interest" description="Disordered" evidence="3">
    <location>
        <begin position="222"/>
        <end position="298"/>
    </location>
</feature>
<dbReference type="KEGG" id="abom:D7I45_00080"/>
<dbReference type="GO" id="GO:0016052">
    <property type="term" value="P:carbohydrate catabolic process"/>
    <property type="evidence" value="ECO:0007669"/>
    <property type="project" value="TreeGrafter"/>
</dbReference>
<name>A0A387APU6_9LACO</name>
<feature type="domain" description="GW" evidence="5">
    <location>
        <begin position="389"/>
        <end position="464"/>
    </location>
</feature>
<gene>
    <name evidence="6" type="ORF">D7I45_00080</name>
</gene>
<feature type="compositionally biased region" description="Basic residues" evidence="3">
    <location>
        <begin position="272"/>
        <end position="296"/>
    </location>
</feature>
<evidence type="ECO:0000313" key="7">
    <source>
        <dbReference type="Proteomes" id="UP000272003"/>
    </source>
</evidence>
<dbReference type="EMBL" id="CP032626">
    <property type="protein sequence ID" value="AYF91997.1"/>
    <property type="molecule type" value="Genomic_DNA"/>
</dbReference>
<keyword evidence="7" id="KW-1185">Reference proteome</keyword>
<reference evidence="6 7" key="1">
    <citation type="submission" date="2018-09" db="EMBL/GenBank/DDBJ databases">
        <title>Genome sequencing of strain BHWM-4.</title>
        <authorList>
            <person name="Heo J."/>
            <person name="Kim S.-J."/>
            <person name="Kwon S.-W."/>
        </authorList>
    </citation>
    <scope>NUCLEOTIDE SEQUENCE [LARGE SCALE GENOMIC DNA]</scope>
    <source>
        <strain evidence="6 7">BHWM-4</strain>
    </source>
</reference>
<dbReference type="SUPFAM" id="SSF51445">
    <property type="entry name" value="(Trans)glycosidases"/>
    <property type="match status" value="1"/>
</dbReference>
<feature type="domain" description="GW" evidence="5">
    <location>
        <begin position="308"/>
        <end position="382"/>
    </location>
</feature>
<dbReference type="PROSITE" id="PS51904">
    <property type="entry name" value="GLYCOSYL_HYDROL_F25_2"/>
    <property type="match status" value="1"/>
</dbReference>
<evidence type="ECO:0000256" key="4">
    <source>
        <dbReference type="SAM" id="SignalP"/>
    </source>
</evidence>
<dbReference type="SUPFAM" id="SSF82057">
    <property type="entry name" value="Prokaryotic SH3-related domain"/>
    <property type="match status" value="1"/>
</dbReference>
<evidence type="ECO:0000256" key="3">
    <source>
        <dbReference type="SAM" id="MobiDB-lite"/>
    </source>
</evidence>
<dbReference type="GO" id="GO:0016998">
    <property type="term" value="P:cell wall macromolecule catabolic process"/>
    <property type="evidence" value="ECO:0007669"/>
    <property type="project" value="InterPro"/>
</dbReference>
<dbReference type="GO" id="GO:0009253">
    <property type="term" value="P:peptidoglycan catabolic process"/>
    <property type="evidence" value="ECO:0007669"/>
    <property type="project" value="InterPro"/>
</dbReference>
<feature type="signal peptide" evidence="4">
    <location>
        <begin position="1"/>
        <end position="29"/>
    </location>
</feature>
<dbReference type="RefSeq" id="WP_120783771.1">
    <property type="nucleotide sequence ID" value="NZ_CP032626.1"/>
</dbReference>
<dbReference type="OrthoDB" id="5056238at2"/>
<keyword evidence="2 4" id="KW-0732">Signal</keyword>
<comment type="similarity">
    <text evidence="1">Belongs to the glycosyl hydrolase 25 family.</text>
</comment>
<dbReference type="Proteomes" id="UP000272003">
    <property type="component" value="Chromosome"/>
</dbReference>
<dbReference type="InterPro" id="IPR025987">
    <property type="entry name" value="GW_dom"/>
</dbReference>
<dbReference type="Pfam" id="PF13457">
    <property type="entry name" value="GW"/>
    <property type="match status" value="2"/>
</dbReference>
<sequence>MKGNKLLVTMVAAFGLGATAISMPMVVNASGNNVYDISEWQQNLTDQQVQQLKNEVPFVILRVQYGSAYADKQFQHNRDMMDKYGIPYGVYSFSQYENPDDAANEARALYNRAPNARFYVNDYEKQTVKYGGTNKSTRAWVDALRPLVGNRKILFYSYADFMLRHASYAVSHYDGYWLAAYQNDEPKREHVLWQFSQSFHSNALNENLDASALTQRDANWFLGDPQAANNPNPAPQADNNNNQPANSDLDKAQQQAQQNAGSEENKKAANSNKKHPAKKKPAKKKKAVKKHKPAKKRVIENVDYSRISNNLTIKSGTGLKLYKHVPGDNKFAHRNGVKHKSSTYGSKRIHIDMAGKNKNNGRLYYRIKRGNSTLGWINANGVTSNISYSSYHTTKTVKVHPSNNFYAHVAGGTFTYNKMKHRARTYAKKRVQIRSRAIKDGWHSYYYKAYYHNHFIGWVYQSSLRK</sequence>
<organism evidence="6 7">
    <name type="scientific">Apilactobacillus bombintestini</name>
    <dbReference type="NCBI Taxonomy" id="2419772"/>
    <lineage>
        <taxon>Bacteria</taxon>
        <taxon>Bacillati</taxon>
        <taxon>Bacillota</taxon>
        <taxon>Bacilli</taxon>
        <taxon>Lactobacillales</taxon>
        <taxon>Lactobacillaceae</taxon>
        <taxon>Apilactobacillus</taxon>
    </lineage>
</organism>
<dbReference type="GO" id="GO:0003796">
    <property type="term" value="F:lysozyme activity"/>
    <property type="evidence" value="ECO:0007669"/>
    <property type="project" value="InterPro"/>
</dbReference>
<evidence type="ECO:0000259" key="5">
    <source>
        <dbReference type="Pfam" id="PF13457"/>
    </source>
</evidence>
<dbReference type="InterPro" id="IPR017853">
    <property type="entry name" value="GH"/>
</dbReference>
<feature type="chain" id="PRO_5017432923" description="GW domain-containing protein" evidence="4">
    <location>
        <begin position="30"/>
        <end position="466"/>
    </location>
</feature>
<dbReference type="PANTHER" id="PTHR34135">
    <property type="entry name" value="LYSOZYME"/>
    <property type="match status" value="1"/>
</dbReference>
<protein>
    <recommendedName>
        <fullName evidence="5">GW domain-containing protein</fullName>
    </recommendedName>
</protein>
<accession>A0A387APU6</accession>
<feature type="compositionally biased region" description="Polar residues" evidence="3">
    <location>
        <begin position="252"/>
        <end position="262"/>
    </location>
</feature>
<evidence type="ECO:0000313" key="6">
    <source>
        <dbReference type="EMBL" id="AYF91997.1"/>
    </source>
</evidence>
<dbReference type="Pfam" id="PF01183">
    <property type="entry name" value="Glyco_hydro_25"/>
    <property type="match status" value="1"/>
</dbReference>
<evidence type="ECO:0000256" key="2">
    <source>
        <dbReference type="ARBA" id="ARBA00022729"/>
    </source>
</evidence>
<proteinExistence type="inferred from homology"/>
<feature type="compositionally biased region" description="Low complexity" evidence="3">
    <location>
        <begin position="224"/>
        <end position="246"/>
    </location>
</feature>
<dbReference type="Gene3D" id="2.30.30.170">
    <property type="match status" value="1"/>
</dbReference>
<dbReference type="Gene3D" id="3.20.20.80">
    <property type="entry name" value="Glycosidases"/>
    <property type="match status" value="1"/>
</dbReference>
<evidence type="ECO:0000256" key="1">
    <source>
        <dbReference type="ARBA" id="ARBA00010646"/>
    </source>
</evidence>
<dbReference type="InterPro" id="IPR038200">
    <property type="entry name" value="GW_dom_sf"/>
</dbReference>
<dbReference type="PANTHER" id="PTHR34135:SF1">
    <property type="entry name" value="GLYCOSYL HYDROLASE FAMILY 25"/>
    <property type="match status" value="1"/>
</dbReference>